<reference evidence="2 3" key="1">
    <citation type="journal article" date="2016" name="Nat. Commun.">
        <title>Local admixture of amplified and diversified secreted pathogenesis determinants shapes mosaic Toxoplasma gondii genomes.</title>
        <authorList>
            <person name="Lorenzi H."/>
            <person name="Khan A."/>
            <person name="Behnke M.S."/>
            <person name="Namasivayam S."/>
            <person name="Swapna L.S."/>
            <person name="Hadjithomas M."/>
            <person name="Karamycheva S."/>
            <person name="Pinney D."/>
            <person name="Brunk B.P."/>
            <person name="Ajioka J.W."/>
            <person name="Ajzenberg D."/>
            <person name="Boothroyd J.C."/>
            <person name="Boyle J.P."/>
            <person name="Darde M.L."/>
            <person name="Diaz-Miranda M.A."/>
            <person name="Dubey J.P."/>
            <person name="Fritz H.M."/>
            <person name="Gennari S.M."/>
            <person name="Gregory B.D."/>
            <person name="Kim K."/>
            <person name="Saeij J.P."/>
            <person name="Su C."/>
            <person name="White M.W."/>
            <person name="Zhu X.Q."/>
            <person name="Howe D.K."/>
            <person name="Rosenthal B.M."/>
            <person name="Grigg M.E."/>
            <person name="Parkinson J."/>
            <person name="Liu L."/>
            <person name="Kissinger J.C."/>
            <person name="Roos D.S."/>
            <person name="Sibley L.D."/>
        </authorList>
    </citation>
    <scope>NUCLEOTIDE SEQUENCE [LARGE SCALE GENOMIC DNA]</scope>
    <source>
        <strain evidence="2 3">TgCATBr9</strain>
    </source>
</reference>
<evidence type="ECO:0000313" key="2">
    <source>
        <dbReference type="EMBL" id="PUA85705.1"/>
    </source>
</evidence>
<dbReference type="VEuPathDB" id="ToxoDB:TGBR9_383970"/>
<comment type="caution">
    <text evidence="2">The sequence shown here is derived from an EMBL/GenBank/DDBJ whole genome shotgun (WGS) entry which is preliminary data.</text>
</comment>
<proteinExistence type="predicted"/>
<feature type="compositionally biased region" description="Basic and acidic residues" evidence="1">
    <location>
        <begin position="87"/>
        <end position="99"/>
    </location>
</feature>
<feature type="compositionally biased region" description="Basic and acidic residues" evidence="1">
    <location>
        <begin position="26"/>
        <end position="43"/>
    </location>
</feature>
<dbReference type="Proteomes" id="UP000244488">
    <property type="component" value="Unassembled WGS sequence"/>
</dbReference>
<organism evidence="2 3">
    <name type="scientific">Toxoplasma gondii TgCATBr9</name>
    <dbReference type="NCBI Taxonomy" id="943120"/>
    <lineage>
        <taxon>Eukaryota</taxon>
        <taxon>Sar</taxon>
        <taxon>Alveolata</taxon>
        <taxon>Apicomplexa</taxon>
        <taxon>Conoidasida</taxon>
        <taxon>Coccidia</taxon>
        <taxon>Eucoccidiorida</taxon>
        <taxon>Eimeriorina</taxon>
        <taxon>Sarcocystidae</taxon>
        <taxon>Toxoplasma</taxon>
    </lineage>
</organism>
<dbReference type="AlphaFoldDB" id="A0A2T6IK40"/>
<name>A0A2T6IK40_TOXGO</name>
<protein>
    <submittedName>
        <fullName evidence="2">Uncharacterized protein</fullName>
    </submittedName>
</protein>
<feature type="compositionally biased region" description="Basic residues" evidence="1">
    <location>
        <begin position="113"/>
        <end position="124"/>
    </location>
</feature>
<gene>
    <name evidence="2" type="ORF">TGBR9_383970</name>
</gene>
<feature type="region of interest" description="Disordered" evidence="1">
    <location>
        <begin position="1"/>
        <end position="197"/>
    </location>
</feature>
<sequence>MRSEGRKRSGGTRRMGAGGHSAGHPGARERAWRRDQPRGERRQASGLWSASLGVQQKPGRSSCRVGDVREDSRQPSPDELGRVGSRSRKESRISQEPRHSRVCASRVDFTRRSQGHRIHSRKARPTVGELRPSHREDARTRSVSPSHGGAGRSECPTGFGRDEPNACREVDQLRKTEEKKDRAGDLCGPARRLGSKT</sequence>
<feature type="compositionally biased region" description="Basic and acidic residues" evidence="1">
    <location>
        <begin position="131"/>
        <end position="140"/>
    </location>
</feature>
<evidence type="ECO:0000313" key="3">
    <source>
        <dbReference type="Proteomes" id="UP000244488"/>
    </source>
</evidence>
<feature type="compositionally biased region" description="Basic and acidic residues" evidence="1">
    <location>
        <begin position="160"/>
        <end position="184"/>
    </location>
</feature>
<evidence type="ECO:0000256" key="1">
    <source>
        <dbReference type="SAM" id="MobiDB-lite"/>
    </source>
</evidence>
<accession>A0A2T6IK40</accession>
<dbReference type="EMBL" id="AFHV02002684">
    <property type="protein sequence ID" value="PUA85705.1"/>
    <property type="molecule type" value="Genomic_DNA"/>
</dbReference>